<evidence type="ECO:0000256" key="9">
    <source>
        <dbReference type="ARBA" id="ARBA00033209"/>
    </source>
</evidence>
<protein>
    <recommendedName>
        <fullName evidence="5">Histidinol-phosphatase</fullName>
        <ecNumber evidence="4">3.1.3.15</ecNumber>
    </recommendedName>
    <alternativeName>
        <fullName evidence="9">Histidinol-phosphate phosphatase</fullName>
    </alternativeName>
</protein>
<dbReference type="GO" id="GO:0000105">
    <property type="term" value="P:L-histidine biosynthetic process"/>
    <property type="evidence" value="ECO:0007669"/>
    <property type="project" value="TreeGrafter"/>
</dbReference>
<keyword evidence="6 12" id="KW-0479">Metal-binding</keyword>
<evidence type="ECO:0000256" key="6">
    <source>
        <dbReference type="ARBA" id="ARBA00022723"/>
    </source>
</evidence>
<evidence type="ECO:0000256" key="13">
    <source>
        <dbReference type="SAM" id="MobiDB-lite"/>
    </source>
</evidence>
<dbReference type="InterPro" id="IPR000760">
    <property type="entry name" value="Inositol_monophosphatase-like"/>
</dbReference>
<evidence type="ECO:0000256" key="4">
    <source>
        <dbReference type="ARBA" id="ARBA00013085"/>
    </source>
</evidence>
<feature type="binding site" evidence="12">
    <location>
        <position position="94"/>
    </location>
    <ligand>
        <name>Mg(2+)</name>
        <dbReference type="ChEBI" id="CHEBI:18420"/>
        <label>1</label>
        <note>catalytic</note>
    </ligand>
</feature>
<dbReference type="Gene3D" id="3.40.190.80">
    <property type="match status" value="1"/>
</dbReference>
<gene>
    <name evidence="14" type="ordered locus">jk0451</name>
</gene>
<dbReference type="PROSITE" id="PS00629">
    <property type="entry name" value="IMP_1"/>
    <property type="match status" value="1"/>
</dbReference>
<feature type="binding site" evidence="12">
    <location>
        <position position="253"/>
    </location>
    <ligand>
        <name>Mg(2+)</name>
        <dbReference type="ChEBI" id="CHEBI:18420"/>
        <label>1</label>
        <note>catalytic</note>
    </ligand>
</feature>
<dbReference type="FunFam" id="3.30.540.10:FF:000003">
    <property type="entry name" value="Inositol-1-monophosphatase"/>
    <property type="match status" value="1"/>
</dbReference>
<evidence type="ECO:0000256" key="2">
    <source>
        <dbReference type="ARBA" id="ARBA00004970"/>
    </source>
</evidence>
<dbReference type="AlphaFoldDB" id="Q4JX49"/>
<proteinExistence type="inferred from homology"/>
<dbReference type="EMBL" id="CR931997">
    <property type="protein sequence ID" value="CAI36608.1"/>
    <property type="molecule type" value="Genomic_DNA"/>
</dbReference>
<reference evidence="14 15" key="1">
    <citation type="journal article" date="2005" name="J. Bacteriol.">
        <title>Complete genome sequence and analysis of the multiresistant nosocomial pathogen Corynebacterium jeikeium K411, a lipid-requiring bacterium of the human skin flora.</title>
        <authorList>
            <person name="Tauch A."/>
            <person name="Kaiser O."/>
            <person name="Hain T."/>
            <person name="Goesmann A."/>
            <person name="Weisshaar B."/>
            <person name="Albersmeier A."/>
            <person name="Bekel T."/>
            <person name="Bischoff N."/>
            <person name="Brune I."/>
            <person name="Chakraborty T."/>
            <person name="Kalinowski J."/>
            <person name="Meyer F."/>
            <person name="Rupp O."/>
            <person name="Schneiker S."/>
            <person name="Viehoever P."/>
            <person name="Puehler A."/>
        </authorList>
    </citation>
    <scope>NUCLEOTIDE SEQUENCE [LARGE SCALE GENOMIC DNA]</scope>
    <source>
        <strain evidence="14 15">K411</strain>
    </source>
</reference>
<comment type="catalytic activity">
    <reaction evidence="10">
        <text>L-histidinol phosphate + H2O = L-histidinol + phosphate</text>
        <dbReference type="Rhea" id="RHEA:14465"/>
        <dbReference type="ChEBI" id="CHEBI:15377"/>
        <dbReference type="ChEBI" id="CHEBI:43474"/>
        <dbReference type="ChEBI" id="CHEBI:57699"/>
        <dbReference type="ChEBI" id="CHEBI:57980"/>
        <dbReference type="EC" id="3.1.3.15"/>
    </reaction>
</comment>
<feature type="binding site" evidence="12">
    <location>
        <position position="92"/>
    </location>
    <ligand>
        <name>Mg(2+)</name>
        <dbReference type="ChEBI" id="CHEBI:18420"/>
        <label>1</label>
        <note>catalytic</note>
    </ligand>
</feature>
<dbReference type="GO" id="GO:0004401">
    <property type="term" value="F:histidinol-phosphatase activity"/>
    <property type="evidence" value="ECO:0007669"/>
    <property type="project" value="UniProtKB-EC"/>
</dbReference>
<dbReference type="SUPFAM" id="SSF56655">
    <property type="entry name" value="Carbohydrate phosphatase"/>
    <property type="match status" value="1"/>
</dbReference>
<evidence type="ECO:0000256" key="7">
    <source>
        <dbReference type="ARBA" id="ARBA00022801"/>
    </source>
</evidence>
<evidence type="ECO:0000256" key="10">
    <source>
        <dbReference type="ARBA" id="ARBA00049158"/>
    </source>
</evidence>
<comment type="cofactor">
    <cofactor evidence="1 12">
        <name>Mg(2+)</name>
        <dbReference type="ChEBI" id="CHEBI:18420"/>
    </cofactor>
</comment>
<dbReference type="STRING" id="306537.jk0451"/>
<evidence type="ECO:0000256" key="3">
    <source>
        <dbReference type="ARBA" id="ARBA00009759"/>
    </source>
</evidence>
<keyword evidence="8 12" id="KW-0460">Magnesium</keyword>
<dbReference type="Pfam" id="PF00459">
    <property type="entry name" value="Inositol_P"/>
    <property type="match status" value="1"/>
</dbReference>
<feature type="compositionally biased region" description="Low complexity" evidence="13">
    <location>
        <begin position="162"/>
        <end position="175"/>
    </location>
</feature>
<sequence>MCLMTDSVSPYADDLTLALSLADAADAITMARFEANDLSVESKPDLTPVSDADTAVEKELRELIAAHHPEDALLGEEFGGDVTFAGRQWVIDPIDGTKNFVRGVPVWATLISLLVDGKPVVGVVSAPALGRRWWAAEGAGAWRLFNTPASAAATGGTGNTGDTGDTGSTGNADGGVPSAGARRLEVSKVAQVADSSIAISSLSGWADCGKREQLISLTDSAWRLRGYGDFWSYMLVAEGAVDIAAEPEVSLWDLAALAPIITEAGGRFTSLDGQDGPHGGSAVATNGLLHEATLSALD</sequence>
<evidence type="ECO:0000256" key="1">
    <source>
        <dbReference type="ARBA" id="ARBA00001946"/>
    </source>
</evidence>
<accession>Q4JX49</accession>
<feature type="binding site" evidence="12">
    <location>
        <position position="76"/>
    </location>
    <ligand>
        <name>Mg(2+)</name>
        <dbReference type="ChEBI" id="CHEBI:18420"/>
        <label>1</label>
        <note>catalytic</note>
    </ligand>
</feature>
<feature type="binding site" evidence="12">
    <location>
        <position position="95"/>
    </location>
    <ligand>
        <name>Mg(2+)</name>
        <dbReference type="ChEBI" id="CHEBI:18420"/>
        <label>1</label>
        <note>catalytic</note>
    </ligand>
</feature>
<evidence type="ECO:0000256" key="5">
    <source>
        <dbReference type="ARBA" id="ARBA00021697"/>
    </source>
</evidence>
<dbReference type="Proteomes" id="UP000000545">
    <property type="component" value="Chromosome"/>
</dbReference>
<evidence type="ECO:0000256" key="11">
    <source>
        <dbReference type="ARBA" id="ARBA00053547"/>
    </source>
</evidence>
<dbReference type="KEGG" id="cjk:jk0451"/>
<keyword evidence="7" id="KW-0378">Hydrolase</keyword>
<dbReference type="eggNOG" id="COG0483">
    <property type="taxonomic scope" value="Bacteria"/>
</dbReference>
<dbReference type="InterPro" id="IPR051090">
    <property type="entry name" value="Inositol_monoP_superfamily"/>
</dbReference>
<comment type="pathway">
    <text evidence="2">Amino-acid biosynthesis; L-histidine biosynthesis; L-histidine from 5-phospho-alpha-D-ribose 1-diphosphate: step 8/9.</text>
</comment>
<dbReference type="HOGENOM" id="CLU_044118_4_0_11"/>
<comment type="function">
    <text evidence="11">Catalyzes the dephosphorylation of histidinol-phosphate to histidinol, the direct precursor of histidine.</text>
</comment>
<dbReference type="PANTHER" id="PTHR43200">
    <property type="entry name" value="PHOSPHATASE"/>
    <property type="match status" value="1"/>
</dbReference>
<dbReference type="PRINTS" id="PR00377">
    <property type="entry name" value="IMPHPHTASES"/>
</dbReference>
<keyword evidence="15" id="KW-1185">Reference proteome</keyword>
<evidence type="ECO:0000256" key="8">
    <source>
        <dbReference type="ARBA" id="ARBA00022842"/>
    </source>
</evidence>
<name>Q4JX49_CORJK</name>
<evidence type="ECO:0000313" key="14">
    <source>
        <dbReference type="EMBL" id="CAI36608.1"/>
    </source>
</evidence>
<dbReference type="EC" id="3.1.3.15" evidence="4"/>
<dbReference type="GO" id="GO:0046872">
    <property type="term" value="F:metal ion binding"/>
    <property type="evidence" value="ECO:0007669"/>
    <property type="project" value="UniProtKB-KW"/>
</dbReference>
<feature type="region of interest" description="Disordered" evidence="13">
    <location>
        <begin position="152"/>
        <end position="177"/>
    </location>
</feature>
<evidence type="ECO:0000256" key="12">
    <source>
        <dbReference type="PIRSR" id="PIRSR600760-2"/>
    </source>
</evidence>
<organism evidence="14 15">
    <name type="scientific">Corynebacterium jeikeium (strain K411)</name>
    <dbReference type="NCBI Taxonomy" id="306537"/>
    <lineage>
        <taxon>Bacteria</taxon>
        <taxon>Bacillati</taxon>
        <taxon>Actinomycetota</taxon>
        <taxon>Actinomycetes</taxon>
        <taxon>Mycobacteriales</taxon>
        <taxon>Corynebacteriaceae</taxon>
        <taxon>Corynebacterium</taxon>
    </lineage>
</organism>
<dbReference type="Gene3D" id="3.30.540.10">
    <property type="entry name" value="Fructose-1,6-Bisphosphatase, subunit A, domain 1"/>
    <property type="match status" value="1"/>
</dbReference>
<dbReference type="PANTHER" id="PTHR43200:SF6">
    <property type="entry name" value="3'(2'),5'-BISPHOSPHATE NUCLEOTIDASE"/>
    <property type="match status" value="1"/>
</dbReference>
<comment type="similarity">
    <text evidence="3">Belongs to the inositol monophosphatase superfamily.</text>
</comment>
<dbReference type="InterPro" id="IPR020583">
    <property type="entry name" value="Inositol_monoP_metal-BS"/>
</dbReference>
<evidence type="ECO:0000313" key="15">
    <source>
        <dbReference type="Proteomes" id="UP000000545"/>
    </source>
</evidence>